<proteinExistence type="inferred from homology"/>
<dbReference type="EMBL" id="VBSP01000031">
    <property type="protein sequence ID" value="TLQ40308.1"/>
    <property type="molecule type" value="Genomic_DNA"/>
</dbReference>
<dbReference type="RefSeq" id="WP_138404973.1">
    <property type="nucleotide sequence ID" value="NZ_VBSP01000031.1"/>
</dbReference>
<comment type="similarity">
    <text evidence="1">Belongs to the LytR/CpsA/Psr (LCP) family.</text>
</comment>
<dbReference type="Pfam" id="PF03816">
    <property type="entry name" value="LytR_cpsA_psr"/>
    <property type="match status" value="1"/>
</dbReference>
<gene>
    <name evidence="4" type="ORF">FEZ33_08465</name>
</gene>
<name>A0A5R9DW02_9LACT</name>
<dbReference type="InterPro" id="IPR050922">
    <property type="entry name" value="LytR/CpsA/Psr_CW_biosynth"/>
</dbReference>
<accession>A0A5R9DW02</accession>
<keyword evidence="2" id="KW-0472">Membrane</keyword>
<dbReference type="PANTHER" id="PTHR33392:SF6">
    <property type="entry name" value="POLYISOPRENYL-TEICHOIC ACID--PEPTIDOGLYCAN TEICHOIC ACID TRANSFERASE TAGU"/>
    <property type="match status" value="1"/>
</dbReference>
<comment type="caution">
    <text evidence="4">The sequence shown here is derived from an EMBL/GenBank/DDBJ whole genome shotgun (WGS) entry which is preliminary data.</text>
</comment>
<feature type="domain" description="Cell envelope-related transcriptional attenuator" evidence="3">
    <location>
        <begin position="107"/>
        <end position="192"/>
    </location>
</feature>
<organism evidence="4 5">
    <name type="scientific">Ruoffia tabacinasalis</name>
    <dbReference type="NCBI Taxonomy" id="87458"/>
    <lineage>
        <taxon>Bacteria</taxon>
        <taxon>Bacillati</taxon>
        <taxon>Bacillota</taxon>
        <taxon>Bacilli</taxon>
        <taxon>Lactobacillales</taxon>
        <taxon>Aerococcaceae</taxon>
        <taxon>Ruoffia</taxon>
    </lineage>
</organism>
<evidence type="ECO:0000313" key="4">
    <source>
        <dbReference type="EMBL" id="TLQ40308.1"/>
    </source>
</evidence>
<evidence type="ECO:0000259" key="3">
    <source>
        <dbReference type="Pfam" id="PF03816"/>
    </source>
</evidence>
<dbReference type="AlphaFoldDB" id="A0A5R9DW02"/>
<evidence type="ECO:0000256" key="1">
    <source>
        <dbReference type="ARBA" id="ARBA00006068"/>
    </source>
</evidence>
<dbReference type="Gene3D" id="3.40.630.190">
    <property type="entry name" value="LCP protein"/>
    <property type="match status" value="1"/>
</dbReference>
<keyword evidence="2" id="KW-1133">Transmembrane helix</keyword>
<dbReference type="PANTHER" id="PTHR33392">
    <property type="entry name" value="POLYISOPRENYL-TEICHOIC ACID--PEPTIDOGLYCAN TEICHOIC ACID TRANSFERASE TAGU"/>
    <property type="match status" value="1"/>
</dbReference>
<protein>
    <recommendedName>
        <fullName evidence="3">Cell envelope-related transcriptional attenuator domain-containing protein</fullName>
    </recommendedName>
</protein>
<evidence type="ECO:0000313" key="5">
    <source>
        <dbReference type="Proteomes" id="UP000306420"/>
    </source>
</evidence>
<dbReference type="Proteomes" id="UP000306420">
    <property type="component" value="Unassembled WGS sequence"/>
</dbReference>
<feature type="transmembrane region" description="Helical" evidence="2">
    <location>
        <begin position="27"/>
        <end position="47"/>
    </location>
</feature>
<sequence>MVRKQKLTRDSYPTYEGRVKQKSKTKWFIILFILMILVIIAGFYIFYQYSTIEETYQSTVYEEEIVPHLAEQQDIADEAPYTVLFVALDNVYYDGAQVEEALWSTLYYVDPEQNSIQAVNIPMNLIVRSNGNEEVNLLTYADGGLTSIKETIESLFEVELNYISAMRLQNIRDIVDPIEPITVNVPVDIEDLSINSNQAVQFSGIEIMNLIDEGNELPTLEQSDLHHAILNSLYTHFFKFENILQLPENFENAEYVIQTEVPFTKLVEIYRNDDYNLTNVDLNELVQLERTQMEHRYIYFADLIEIKEVVSRMASAIDEFANKD</sequence>
<reference evidence="4 5" key="1">
    <citation type="submission" date="2019-05" db="EMBL/GenBank/DDBJ databases">
        <title>The metagenome of a microbial culture collection derived from dairy environment covers the genomic content of the human microbiome.</title>
        <authorList>
            <person name="Roder T."/>
            <person name="Wuthrich D."/>
            <person name="Sattari Z."/>
            <person name="Von Ah U."/>
            <person name="Bar C."/>
            <person name="Ronchi F."/>
            <person name="Macpherson A.J."/>
            <person name="Ganal-Vonarburg S.C."/>
            <person name="Bruggmann R."/>
            <person name="Vergeres G."/>
        </authorList>
    </citation>
    <scope>NUCLEOTIDE SEQUENCE [LARGE SCALE GENOMIC DNA]</scope>
    <source>
        <strain evidence="4 5">FAM 24227</strain>
    </source>
</reference>
<evidence type="ECO:0000256" key="2">
    <source>
        <dbReference type="SAM" id="Phobius"/>
    </source>
</evidence>
<keyword evidence="2" id="KW-0812">Transmembrane</keyword>
<dbReference type="InterPro" id="IPR004474">
    <property type="entry name" value="LytR_CpsA_psr"/>
</dbReference>